<keyword evidence="3" id="KW-0472">Membrane</keyword>
<sequence length="512" mass="54121">MEWLNPENVVALITAVVGVAAAVGPFWYERRVPRRKRIGYRVQMDTPIGGDAQGGHDTVRLGLFDDSPDMSNATLVLLRIENDGAQGISATDYTGPDTHGLTVHFTDRTVRGVAVTQPNPEHAHLMAHFTPEAGMRHHQNRVHLPKVPLNRGQHYKLLVLLGGGGVGSTVRVTGGIQDGAVMPNESTTPDDKPPLFSRPARALILALAVCVIALATLTVVRDDQAPPPMGCATGELTVTGSTAFTPVAGELAEKYQAECPGSKITVDTHGSTAGIRALDEAGSAAEDGSPPVIALSDGRKPNGYPQLRESRVAVSAFALVLNDRVPLKGLTTAQVRRLYAGTVRNWKELGGPDLPVRLVSRDANSGTRQVFQRRVLGAGEPANSSQDCAGRDDGRAGVIRCELDSTEQVLAKVASVPGALGYSELRSGSGAGPEGLHRLRLDGREPGIENIGTSEYPYHEIEYAYTYGSPPADSLVSSFLVYMTLGSGQGIIRTHGHLPCAAPEAAKPCAGG</sequence>
<dbReference type="PANTHER" id="PTHR30570">
    <property type="entry name" value="PERIPLASMIC PHOSPHATE BINDING COMPONENT OF PHOSPHATE ABC TRANSPORTER"/>
    <property type="match status" value="1"/>
</dbReference>
<evidence type="ECO:0000256" key="3">
    <source>
        <dbReference type="SAM" id="Phobius"/>
    </source>
</evidence>
<reference evidence="5 6" key="1">
    <citation type="submission" date="2024-10" db="EMBL/GenBank/DDBJ databases">
        <title>The Natural Products Discovery Center: Release of the First 8490 Sequenced Strains for Exploring Actinobacteria Biosynthetic Diversity.</title>
        <authorList>
            <person name="Kalkreuter E."/>
            <person name="Kautsar S.A."/>
            <person name="Yang D."/>
            <person name="Bader C.D."/>
            <person name="Teijaro C.N."/>
            <person name="Fluegel L."/>
            <person name="Davis C.M."/>
            <person name="Simpson J.R."/>
            <person name="Lauterbach L."/>
            <person name="Steele A.D."/>
            <person name="Gui C."/>
            <person name="Meng S."/>
            <person name="Li G."/>
            <person name="Viehrig K."/>
            <person name="Ye F."/>
            <person name="Su P."/>
            <person name="Kiefer A.F."/>
            <person name="Nichols A."/>
            <person name="Cepeda A.J."/>
            <person name="Yan W."/>
            <person name="Fan B."/>
            <person name="Jiang Y."/>
            <person name="Adhikari A."/>
            <person name="Zheng C.-J."/>
            <person name="Schuster L."/>
            <person name="Cowan T.M."/>
            <person name="Smanski M.J."/>
            <person name="Chevrette M.G."/>
            <person name="De Carvalho L.P.S."/>
            <person name="Shen B."/>
        </authorList>
    </citation>
    <scope>NUCLEOTIDE SEQUENCE [LARGE SCALE GENOMIC DNA]</scope>
    <source>
        <strain evidence="5 6">NPDC003029</strain>
    </source>
</reference>
<protein>
    <submittedName>
        <fullName evidence="5">Substrate-binding domain-containing protein</fullName>
    </submittedName>
</protein>
<feature type="transmembrane region" description="Helical" evidence="3">
    <location>
        <begin position="202"/>
        <end position="220"/>
    </location>
</feature>
<dbReference type="InterPro" id="IPR050811">
    <property type="entry name" value="Phosphate_ABC_transporter"/>
</dbReference>
<dbReference type="SUPFAM" id="SSF53850">
    <property type="entry name" value="Periplasmic binding protein-like II"/>
    <property type="match status" value="1"/>
</dbReference>
<organism evidence="5 6">
    <name type="scientific">Streptomyces flavidovirens</name>
    <dbReference type="NCBI Taxonomy" id="67298"/>
    <lineage>
        <taxon>Bacteria</taxon>
        <taxon>Bacillati</taxon>
        <taxon>Actinomycetota</taxon>
        <taxon>Actinomycetes</taxon>
        <taxon>Kitasatosporales</taxon>
        <taxon>Streptomycetaceae</taxon>
        <taxon>Streptomyces</taxon>
    </lineage>
</organism>
<name>A0ABW6RLJ7_9ACTN</name>
<evidence type="ECO:0000313" key="6">
    <source>
        <dbReference type="Proteomes" id="UP001601976"/>
    </source>
</evidence>
<gene>
    <name evidence="5" type="ORF">ACFYWW_27395</name>
</gene>
<proteinExistence type="predicted"/>
<dbReference type="EMBL" id="JBIAPK010000009">
    <property type="protein sequence ID" value="MFF3342406.1"/>
    <property type="molecule type" value="Genomic_DNA"/>
</dbReference>
<dbReference type="Gene3D" id="3.40.190.10">
    <property type="entry name" value="Periplasmic binding protein-like II"/>
    <property type="match status" value="2"/>
</dbReference>
<evidence type="ECO:0000259" key="4">
    <source>
        <dbReference type="Pfam" id="PF12849"/>
    </source>
</evidence>
<dbReference type="RefSeq" id="WP_355723673.1">
    <property type="nucleotide sequence ID" value="NZ_JBEXNP010000015.1"/>
</dbReference>
<keyword evidence="3" id="KW-0812">Transmembrane</keyword>
<feature type="transmembrane region" description="Helical" evidence="3">
    <location>
        <begin position="6"/>
        <end position="28"/>
    </location>
</feature>
<evidence type="ECO:0000256" key="1">
    <source>
        <dbReference type="ARBA" id="ARBA00022729"/>
    </source>
</evidence>
<keyword evidence="3" id="KW-1133">Transmembrane helix</keyword>
<keyword evidence="6" id="KW-1185">Reference proteome</keyword>
<feature type="region of interest" description="Disordered" evidence="2">
    <location>
        <begin position="281"/>
        <end position="301"/>
    </location>
</feature>
<dbReference type="PANTHER" id="PTHR30570:SF1">
    <property type="entry name" value="PHOSPHATE-BINDING PROTEIN PSTS"/>
    <property type="match status" value="1"/>
</dbReference>
<dbReference type="Proteomes" id="UP001601976">
    <property type="component" value="Unassembled WGS sequence"/>
</dbReference>
<comment type="caution">
    <text evidence="5">The sequence shown here is derived from an EMBL/GenBank/DDBJ whole genome shotgun (WGS) entry which is preliminary data.</text>
</comment>
<evidence type="ECO:0000313" key="5">
    <source>
        <dbReference type="EMBL" id="MFF3342406.1"/>
    </source>
</evidence>
<dbReference type="Pfam" id="PF12849">
    <property type="entry name" value="PBP_like_2"/>
    <property type="match status" value="1"/>
</dbReference>
<keyword evidence="1" id="KW-0732">Signal</keyword>
<evidence type="ECO:0000256" key="2">
    <source>
        <dbReference type="SAM" id="MobiDB-lite"/>
    </source>
</evidence>
<feature type="domain" description="PBP" evidence="4">
    <location>
        <begin position="230"/>
        <end position="484"/>
    </location>
</feature>
<dbReference type="InterPro" id="IPR024370">
    <property type="entry name" value="PBP_domain"/>
</dbReference>
<accession>A0ABW6RLJ7</accession>